<reference evidence="3" key="1">
    <citation type="submission" date="2021-02" db="EMBL/GenBank/DDBJ databases">
        <authorList>
            <person name="Bekaert M."/>
        </authorList>
    </citation>
    <scope>NUCLEOTIDE SEQUENCE</scope>
    <source>
        <strain evidence="3">IoA-00</strain>
    </source>
</reference>
<protein>
    <submittedName>
        <fullName evidence="3">(salmon louse) hypothetical protein</fullName>
    </submittedName>
</protein>
<keyword evidence="2" id="KW-0677">Repeat</keyword>
<evidence type="ECO:0000313" key="3">
    <source>
        <dbReference type="EMBL" id="CAF2816685.1"/>
    </source>
</evidence>
<dbReference type="SUPFAM" id="SSF117281">
    <property type="entry name" value="Kelch motif"/>
    <property type="match status" value="1"/>
</dbReference>
<proteinExistence type="predicted"/>
<dbReference type="InterPro" id="IPR015915">
    <property type="entry name" value="Kelch-typ_b-propeller"/>
</dbReference>
<dbReference type="PANTHER" id="PTHR46376">
    <property type="entry name" value="LEUCINE-ZIPPER-LIKE TRANSCRIPTIONAL REGULATOR 1"/>
    <property type="match status" value="1"/>
</dbReference>
<evidence type="ECO:0000256" key="1">
    <source>
        <dbReference type="ARBA" id="ARBA00022441"/>
    </source>
</evidence>
<dbReference type="Proteomes" id="UP000675881">
    <property type="component" value="Chromosome 12"/>
</dbReference>
<gene>
    <name evidence="3" type="ORF">LSAA_3568</name>
</gene>
<accession>A0A7R8CH28</accession>
<dbReference type="InterPro" id="IPR051568">
    <property type="entry name" value="LZTR1/Attractin"/>
</dbReference>
<dbReference type="Gene3D" id="2.120.10.80">
    <property type="entry name" value="Kelch-type beta propeller"/>
    <property type="match status" value="1"/>
</dbReference>
<dbReference type="EMBL" id="HG994591">
    <property type="protein sequence ID" value="CAF2816685.1"/>
    <property type="molecule type" value="Genomic_DNA"/>
</dbReference>
<evidence type="ECO:0000313" key="4">
    <source>
        <dbReference type="Proteomes" id="UP000675881"/>
    </source>
</evidence>
<evidence type="ECO:0000256" key="2">
    <source>
        <dbReference type="ARBA" id="ARBA00022737"/>
    </source>
</evidence>
<sequence length="600" mass="68338">MGILLLYCLKHQSVAGLYCKDDEDKEVDTVVPIVAIRIIFLYHLFNLRVGLSLSESRFGCMFIMWSPIPVSGSHPVPCARKKHASTLHGPHLYLFGGRNGNIPLRDLWRYHIDDILANNYWTLLEGNGESPGCLQEHTMIAYNNILYIFGGEVGFSNGRHKAPTGRRGHTATIYQESSEDWCLVAQGEYTDIPSPRHCHSAIFHDYSMWVFGGMTDLDENSDFWRWDFVAKRWKVIKSKPGPGCRHSHTAVKFLSVMLIFGVLEKLTFCDTNQVPKPRAQSLTEQNIFDGYFTSDRNDFTSKSEYVRQYNFKPVESVMEEENINELKQSRKEFMSEMWKDLKFKQQSNFQKLDKITEDDTNNVLKDIKKVSQVNLSRLSRYCSYSIFQNESSESLNPSPCLSPCLNIKNVSGKVKGYSLPLNDNEIKFELQQPLLDKFSTRRSDSIFTFQSYDYSSSRCSTVSSIGSMQKSGSVQNKLTELPIKLMDLEEKSYSLLGINSPVCGSFANPNYLVSDGEKVIDPLEPYSKFNVKVESSLPSPWNNHINNNSFELSTHVSGCKMVLKHKQKTLFSSDVKPLLMTPGLFPHLGFFHIVYSAKGS</sequence>
<dbReference type="AlphaFoldDB" id="A0A7R8CH28"/>
<keyword evidence="1" id="KW-0880">Kelch repeat</keyword>
<dbReference type="OrthoDB" id="6381967at2759"/>
<dbReference type="PANTHER" id="PTHR46376:SF1">
    <property type="entry name" value="LEUCINE-ZIPPER-LIKE TRANSCRIPTIONAL REGULATOR 1"/>
    <property type="match status" value="1"/>
</dbReference>
<keyword evidence="4" id="KW-1185">Reference proteome</keyword>
<name>A0A7R8CH28_LEPSM</name>
<dbReference type="Pfam" id="PF24681">
    <property type="entry name" value="Kelch_KLHDC2_KLHL20_DRC7"/>
    <property type="match status" value="1"/>
</dbReference>
<dbReference type="GO" id="GO:0005794">
    <property type="term" value="C:Golgi apparatus"/>
    <property type="evidence" value="ECO:0007669"/>
    <property type="project" value="TreeGrafter"/>
</dbReference>
<organism evidence="3 4">
    <name type="scientific">Lepeophtheirus salmonis</name>
    <name type="common">Salmon louse</name>
    <name type="synonym">Caligus salmonis</name>
    <dbReference type="NCBI Taxonomy" id="72036"/>
    <lineage>
        <taxon>Eukaryota</taxon>
        <taxon>Metazoa</taxon>
        <taxon>Ecdysozoa</taxon>
        <taxon>Arthropoda</taxon>
        <taxon>Crustacea</taxon>
        <taxon>Multicrustacea</taxon>
        <taxon>Hexanauplia</taxon>
        <taxon>Copepoda</taxon>
        <taxon>Siphonostomatoida</taxon>
        <taxon>Caligidae</taxon>
        <taxon>Lepeophtheirus</taxon>
    </lineage>
</organism>